<name>A0A0E9MVH7_9BACT</name>
<dbReference type="RefSeq" id="WP_046367561.1">
    <property type="nucleotide sequence ID" value="NZ_BBWV01000001.1"/>
</dbReference>
<dbReference type="EMBL" id="BBWV01000001">
    <property type="protein sequence ID" value="GAO41762.1"/>
    <property type="molecule type" value="Genomic_DNA"/>
</dbReference>
<dbReference type="Proteomes" id="UP000033121">
    <property type="component" value="Unassembled WGS sequence"/>
</dbReference>
<gene>
    <name evidence="2" type="ORF">FPE01S_01_07760</name>
</gene>
<dbReference type="STRING" id="1220578.FPE01S_01_07760"/>
<protein>
    <recommendedName>
        <fullName evidence="4">ChrR-like cupin domain-containing protein</fullName>
    </recommendedName>
</protein>
<keyword evidence="3" id="KW-1185">Reference proteome</keyword>
<sequence length="169" mass="18278">MKTIFQYFKLTAAIFLACSIHVNAQSGSGQLRITQQEIINTKSTGALAPGSSNLSAVQVIVIYGDPSKAGLYTILLKVAANTKIPAHLHPDDRVGTVVSGTWYFGYGDKFDESKLKKLPVGSVYSENPDQNHFAMTKKEPVIVEITGYGPSGVTYVNPSDDPATKNNKR</sequence>
<dbReference type="InterPro" id="IPR011051">
    <property type="entry name" value="RmlC_Cupin_sf"/>
</dbReference>
<evidence type="ECO:0000313" key="2">
    <source>
        <dbReference type="EMBL" id="GAO41762.1"/>
    </source>
</evidence>
<dbReference type="InterPro" id="IPR014710">
    <property type="entry name" value="RmlC-like_jellyroll"/>
</dbReference>
<dbReference type="AlphaFoldDB" id="A0A0E9MVH7"/>
<proteinExistence type="predicted"/>
<feature type="chain" id="PRO_5002429508" description="ChrR-like cupin domain-containing protein" evidence="1">
    <location>
        <begin position="25"/>
        <end position="169"/>
    </location>
</feature>
<dbReference type="CDD" id="cd06989">
    <property type="entry name" value="cupin_DRT102"/>
    <property type="match status" value="1"/>
</dbReference>
<evidence type="ECO:0008006" key="4">
    <source>
        <dbReference type="Google" id="ProtNLM"/>
    </source>
</evidence>
<evidence type="ECO:0000313" key="3">
    <source>
        <dbReference type="Proteomes" id="UP000033121"/>
    </source>
</evidence>
<reference evidence="2 3" key="1">
    <citation type="submission" date="2015-04" db="EMBL/GenBank/DDBJ databases">
        <title>Whole genome shotgun sequence of Flavihumibacter petaseus NBRC 106054.</title>
        <authorList>
            <person name="Miyazawa S."/>
            <person name="Hosoyama A."/>
            <person name="Hashimoto M."/>
            <person name="Noguchi M."/>
            <person name="Tsuchikane K."/>
            <person name="Ohji S."/>
            <person name="Yamazoe A."/>
            <person name="Ichikawa N."/>
            <person name="Kimura A."/>
            <person name="Fujita N."/>
        </authorList>
    </citation>
    <scope>NUCLEOTIDE SEQUENCE [LARGE SCALE GENOMIC DNA]</scope>
    <source>
        <strain evidence="2 3">NBRC 106054</strain>
    </source>
</reference>
<comment type="caution">
    <text evidence="2">The sequence shown here is derived from an EMBL/GenBank/DDBJ whole genome shotgun (WGS) entry which is preliminary data.</text>
</comment>
<evidence type="ECO:0000256" key="1">
    <source>
        <dbReference type="SAM" id="SignalP"/>
    </source>
</evidence>
<dbReference type="Gene3D" id="2.60.120.10">
    <property type="entry name" value="Jelly Rolls"/>
    <property type="match status" value="1"/>
</dbReference>
<organism evidence="2 3">
    <name type="scientific">Flavihumibacter petaseus NBRC 106054</name>
    <dbReference type="NCBI Taxonomy" id="1220578"/>
    <lineage>
        <taxon>Bacteria</taxon>
        <taxon>Pseudomonadati</taxon>
        <taxon>Bacteroidota</taxon>
        <taxon>Chitinophagia</taxon>
        <taxon>Chitinophagales</taxon>
        <taxon>Chitinophagaceae</taxon>
        <taxon>Flavihumibacter</taxon>
    </lineage>
</organism>
<accession>A0A0E9MVH7</accession>
<keyword evidence="1" id="KW-0732">Signal</keyword>
<dbReference type="OrthoDB" id="7506908at2"/>
<dbReference type="SUPFAM" id="SSF51182">
    <property type="entry name" value="RmlC-like cupins"/>
    <property type="match status" value="1"/>
</dbReference>
<feature type="signal peptide" evidence="1">
    <location>
        <begin position="1"/>
        <end position="24"/>
    </location>
</feature>